<protein>
    <submittedName>
        <fullName evidence="1">Uncharacterized protein</fullName>
    </submittedName>
</protein>
<gene>
    <name evidence="1" type="ORF">MLD38_002033</name>
</gene>
<dbReference type="Proteomes" id="UP001057402">
    <property type="component" value="Chromosome 1"/>
</dbReference>
<organism evidence="1 2">
    <name type="scientific">Melastoma candidum</name>
    <dbReference type="NCBI Taxonomy" id="119954"/>
    <lineage>
        <taxon>Eukaryota</taxon>
        <taxon>Viridiplantae</taxon>
        <taxon>Streptophyta</taxon>
        <taxon>Embryophyta</taxon>
        <taxon>Tracheophyta</taxon>
        <taxon>Spermatophyta</taxon>
        <taxon>Magnoliopsida</taxon>
        <taxon>eudicotyledons</taxon>
        <taxon>Gunneridae</taxon>
        <taxon>Pentapetalae</taxon>
        <taxon>rosids</taxon>
        <taxon>malvids</taxon>
        <taxon>Myrtales</taxon>
        <taxon>Melastomataceae</taxon>
        <taxon>Melastomatoideae</taxon>
        <taxon>Melastomateae</taxon>
        <taxon>Melastoma</taxon>
    </lineage>
</organism>
<name>A0ACB9SFK9_9MYRT</name>
<evidence type="ECO:0000313" key="2">
    <source>
        <dbReference type="Proteomes" id="UP001057402"/>
    </source>
</evidence>
<comment type="caution">
    <text evidence="1">The sequence shown here is derived from an EMBL/GenBank/DDBJ whole genome shotgun (WGS) entry which is preliminary data.</text>
</comment>
<sequence length="82" mass="9056">MAVAVPISCEAAHTGMPMRVSDGDETKLFAYSVQEFTKFSPHDICPLPQETVHSIGAHKCFQPKFFPSCPDSYIVGYSFIVD</sequence>
<keyword evidence="2" id="KW-1185">Reference proteome</keyword>
<evidence type="ECO:0000313" key="1">
    <source>
        <dbReference type="EMBL" id="KAI4389859.1"/>
    </source>
</evidence>
<dbReference type="EMBL" id="CM042880">
    <property type="protein sequence ID" value="KAI4389859.1"/>
    <property type="molecule type" value="Genomic_DNA"/>
</dbReference>
<reference evidence="2" key="1">
    <citation type="journal article" date="2023" name="Front. Plant Sci.">
        <title>Chromosomal-level genome assembly of Melastoma candidum provides insights into trichome evolution.</title>
        <authorList>
            <person name="Zhong Y."/>
            <person name="Wu W."/>
            <person name="Sun C."/>
            <person name="Zou P."/>
            <person name="Liu Y."/>
            <person name="Dai S."/>
            <person name="Zhou R."/>
        </authorList>
    </citation>
    <scope>NUCLEOTIDE SEQUENCE [LARGE SCALE GENOMIC DNA]</scope>
</reference>
<proteinExistence type="predicted"/>
<accession>A0ACB9SFK9</accession>